<dbReference type="Pfam" id="PF20684">
    <property type="entry name" value="Fung_rhodopsin"/>
    <property type="match status" value="1"/>
</dbReference>
<evidence type="ECO:0000256" key="9">
    <source>
        <dbReference type="ARBA" id="ARBA00022989"/>
    </source>
</evidence>
<keyword evidence="8 15" id="KW-0732">Signal</keyword>
<evidence type="ECO:0000256" key="15">
    <source>
        <dbReference type="SAM" id="SignalP"/>
    </source>
</evidence>
<accession>A0A4S3JNA7</accession>
<keyword evidence="7 14" id="KW-0812">Transmembrane</keyword>
<sequence>MKLRYSLLTILTLAVGLQAAHPDPNAYPPCAIACEGHLFSDCSINNSTCFCAGDWLRAPLLNCVTSNCTTKELFITRRLAERECDIKPRKGPAEISGSTLAPLILSSLFFLVRIVAKSLGLAGGWGSDDYTIIGAYVIGVALYVLNIYMIRCGFGQDIWEIPFPTITQFYKVSPEAYPMASVLTPEQYFEAFAVMYKIQISLAKISVCLFLLRIFQSRTFRYLAHALICLNAAIGITWAFVDSLRCIPTHLLWDGWKNEEPEQCINFIVAILVNCLVNIIVDAALILLPVYEVSKLQLPLRKKIAVGLMFVMGSVLTIIAIIRVVVFWNNRWGQNQTAELYPLIHWSVIETQIAVMCACLPASRALISHIFPNTLGTATGRTYATGPSNWYNKETSAGNSRISKSVSYSVNYASRSQHDDSNSLVELVDVNGRLR</sequence>
<dbReference type="STRING" id="1220188.A0A4S3JNA7"/>
<feature type="domain" description="CFEM" evidence="16">
    <location>
        <begin position="25"/>
        <end position="84"/>
    </location>
</feature>
<keyword evidence="19" id="KW-1185">Reference proteome</keyword>
<evidence type="ECO:0000256" key="5">
    <source>
        <dbReference type="ARBA" id="ARBA00022525"/>
    </source>
</evidence>
<gene>
    <name evidence="18" type="ORF">EYZ11_003434</name>
</gene>
<dbReference type="Proteomes" id="UP000308092">
    <property type="component" value="Unassembled WGS sequence"/>
</dbReference>
<comment type="similarity">
    <text evidence="4">Belongs to the RBT5 family.</text>
</comment>
<feature type="chain" id="PRO_5020334326" evidence="15">
    <location>
        <begin position="23"/>
        <end position="435"/>
    </location>
</feature>
<evidence type="ECO:0000313" key="19">
    <source>
        <dbReference type="Proteomes" id="UP000308092"/>
    </source>
</evidence>
<dbReference type="PANTHER" id="PTHR33048:SF141">
    <property type="entry name" value="INTEGRAL MEMBRANE PROTEIN-RELATED"/>
    <property type="match status" value="1"/>
</dbReference>
<keyword evidence="5" id="KW-0964">Secreted</keyword>
<feature type="transmembrane region" description="Helical" evidence="14">
    <location>
        <begin position="222"/>
        <end position="241"/>
    </location>
</feature>
<evidence type="ECO:0000259" key="16">
    <source>
        <dbReference type="Pfam" id="PF05730"/>
    </source>
</evidence>
<dbReference type="EMBL" id="SOSA01000087">
    <property type="protein sequence ID" value="THC97116.1"/>
    <property type="molecule type" value="Genomic_DNA"/>
</dbReference>
<dbReference type="GO" id="GO:0098552">
    <property type="term" value="C:side of membrane"/>
    <property type="evidence" value="ECO:0007669"/>
    <property type="project" value="UniProtKB-KW"/>
</dbReference>
<evidence type="ECO:0000256" key="8">
    <source>
        <dbReference type="ARBA" id="ARBA00022729"/>
    </source>
</evidence>
<evidence type="ECO:0000256" key="13">
    <source>
        <dbReference type="ARBA" id="ARBA00038359"/>
    </source>
</evidence>
<keyword evidence="9 14" id="KW-1133">Transmembrane helix</keyword>
<keyword evidence="10 14" id="KW-0472">Membrane</keyword>
<dbReference type="VEuPathDB" id="FungiDB:EYZ11_003434"/>
<reference evidence="18 19" key="1">
    <citation type="submission" date="2019-03" db="EMBL/GenBank/DDBJ databases">
        <title>The genome sequence of a newly discovered highly antifungal drug resistant Aspergillus species, Aspergillus tanneri NIH 1004.</title>
        <authorList>
            <person name="Mounaud S."/>
            <person name="Singh I."/>
            <person name="Joardar V."/>
            <person name="Pakala S."/>
            <person name="Pakala S."/>
            <person name="Venepally P."/>
            <person name="Hoover J."/>
            <person name="Nierman W."/>
            <person name="Chung J."/>
            <person name="Losada L."/>
        </authorList>
    </citation>
    <scope>NUCLEOTIDE SEQUENCE [LARGE SCALE GENOMIC DNA]</scope>
    <source>
        <strain evidence="18 19">NIH1004</strain>
    </source>
</reference>
<evidence type="ECO:0000256" key="1">
    <source>
        <dbReference type="ARBA" id="ARBA00004141"/>
    </source>
</evidence>
<feature type="transmembrane region" description="Helical" evidence="14">
    <location>
        <begin position="128"/>
        <end position="150"/>
    </location>
</feature>
<evidence type="ECO:0000256" key="7">
    <source>
        <dbReference type="ARBA" id="ARBA00022692"/>
    </source>
</evidence>
<evidence type="ECO:0000259" key="17">
    <source>
        <dbReference type="Pfam" id="PF20684"/>
    </source>
</evidence>
<evidence type="ECO:0000313" key="18">
    <source>
        <dbReference type="EMBL" id="THC97116.1"/>
    </source>
</evidence>
<comment type="caution">
    <text evidence="18">The sequence shown here is derived from an EMBL/GenBank/DDBJ whole genome shotgun (WGS) entry which is preliminary data.</text>
</comment>
<dbReference type="Pfam" id="PF05730">
    <property type="entry name" value="CFEM"/>
    <property type="match status" value="1"/>
</dbReference>
<evidence type="ECO:0000256" key="6">
    <source>
        <dbReference type="ARBA" id="ARBA00022622"/>
    </source>
</evidence>
<dbReference type="AlphaFoldDB" id="A0A4S3JNA7"/>
<comment type="subcellular location">
    <subcellularLocation>
        <location evidence="2">Membrane</location>
        <topology evidence="2">Lipid-anchor</topology>
        <topology evidence="2">GPI-anchor</topology>
    </subcellularLocation>
    <subcellularLocation>
        <location evidence="1">Membrane</location>
        <topology evidence="1">Multi-pass membrane protein</topology>
    </subcellularLocation>
    <subcellularLocation>
        <location evidence="3">Secreted</location>
    </subcellularLocation>
</comment>
<evidence type="ECO:0000256" key="3">
    <source>
        <dbReference type="ARBA" id="ARBA00004613"/>
    </source>
</evidence>
<keyword evidence="12" id="KW-0449">Lipoprotein</keyword>
<dbReference type="InterPro" id="IPR052337">
    <property type="entry name" value="SAT4-like"/>
</dbReference>
<feature type="transmembrane region" description="Helical" evidence="14">
    <location>
        <begin position="95"/>
        <end position="116"/>
    </location>
</feature>
<feature type="transmembrane region" description="Helical" evidence="14">
    <location>
        <begin position="265"/>
        <end position="291"/>
    </location>
</feature>
<organism evidence="18 19">
    <name type="scientific">Aspergillus tanneri</name>
    <dbReference type="NCBI Taxonomy" id="1220188"/>
    <lineage>
        <taxon>Eukaryota</taxon>
        <taxon>Fungi</taxon>
        <taxon>Dikarya</taxon>
        <taxon>Ascomycota</taxon>
        <taxon>Pezizomycotina</taxon>
        <taxon>Eurotiomycetes</taxon>
        <taxon>Eurotiomycetidae</taxon>
        <taxon>Eurotiales</taxon>
        <taxon>Aspergillaceae</taxon>
        <taxon>Aspergillus</taxon>
        <taxon>Aspergillus subgen. Circumdati</taxon>
    </lineage>
</organism>
<dbReference type="PANTHER" id="PTHR33048">
    <property type="entry name" value="PTH11-LIKE INTEGRAL MEMBRANE PROTEIN (AFU_ORTHOLOGUE AFUA_5G11245)"/>
    <property type="match status" value="1"/>
</dbReference>
<dbReference type="GO" id="GO:0005576">
    <property type="term" value="C:extracellular region"/>
    <property type="evidence" value="ECO:0007669"/>
    <property type="project" value="UniProtKB-SubCell"/>
</dbReference>
<keyword evidence="6" id="KW-0336">GPI-anchor</keyword>
<feature type="signal peptide" evidence="15">
    <location>
        <begin position="1"/>
        <end position="22"/>
    </location>
</feature>
<name>A0A4S3JNA7_9EURO</name>
<evidence type="ECO:0000256" key="4">
    <source>
        <dbReference type="ARBA" id="ARBA00010031"/>
    </source>
</evidence>
<evidence type="ECO:0000256" key="2">
    <source>
        <dbReference type="ARBA" id="ARBA00004589"/>
    </source>
</evidence>
<protein>
    <submittedName>
        <fullName evidence="18">Uncharacterized protein</fullName>
    </submittedName>
</protein>
<proteinExistence type="inferred from homology"/>
<evidence type="ECO:0000256" key="11">
    <source>
        <dbReference type="ARBA" id="ARBA00023157"/>
    </source>
</evidence>
<evidence type="ECO:0000256" key="10">
    <source>
        <dbReference type="ARBA" id="ARBA00023136"/>
    </source>
</evidence>
<keyword evidence="6" id="KW-0325">Glycoprotein</keyword>
<feature type="domain" description="Rhodopsin" evidence="17">
    <location>
        <begin position="113"/>
        <end position="368"/>
    </location>
</feature>
<keyword evidence="11" id="KW-1015">Disulfide bond</keyword>
<evidence type="ECO:0000256" key="12">
    <source>
        <dbReference type="ARBA" id="ARBA00023288"/>
    </source>
</evidence>
<feature type="transmembrane region" description="Helical" evidence="14">
    <location>
        <begin position="303"/>
        <end position="328"/>
    </location>
</feature>
<comment type="similarity">
    <text evidence="13">Belongs to the SAT4 family.</text>
</comment>
<dbReference type="InterPro" id="IPR049326">
    <property type="entry name" value="Rhodopsin_dom_fungi"/>
</dbReference>
<evidence type="ECO:0000256" key="14">
    <source>
        <dbReference type="SAM" id="Phobius"/>
    </source>
</evidence>
<dbReference type="InterPro" id="IPR008427">
    <property type="entry name" value="Extracellular_membr_CFEM_dom"/>
</dbReference>